<proteinExistence type="inferred from homology"/>
<name>A0A4R1KEL5_9BACT</name>
<comment type="caution">
    <text evidence="9">The sequence shown here is derived from an EMBL/GenBank/DDBJ whole genome shotgun (WGS) entry which is preliminary data.</text>
</comment>
<evidence type="ECO:0000256" key="6">
    <source>
        <dbReference type="ARBA" id="ARBA00022989"/>
    </source>
</evidence>
<organism evidence="9 10">
    <name type="scientific">Seleniivibrio woodruffii</name>
    <dbReference type="NCBI Taxonomy" id="1078050"/>
    <lineage>
        <taxon>Bacteria</taxon>
        <taxon>Pseudomonadati</taxon>
        <taxon>Deferribacterota</taxon>
        <taxon>Deferribacteres</taxon>
        <taxon>Deferribacterales</taxon>
        <taxon>Geovibrionaceae</taxon>
        <taxon>Seleniivibrio</taxon>
    </lineage>
</organism>
<feature type="transmembrane region" description="Helical" evidence="8">
    <location>
        <begin position="69"/>
        <end position="89"/>
    </location>
</feature>
<gene>
    <name evidence="8" type="primary">rnfE</name>
    <name evidence="9" type="ORF">C8D98_1106</name>
</gene>
<dbReference type="GO" id="GO:0012505">
    <property type="term" value="C:endomembrane system"/>
    <property type="evidence" value="ECO:0007669"/>
    <property type="project" value="UniProtKB-SubCell"/>
</dbReference>
<comment type="similarity">
    <text evidence="8">Belongs to the NqrDE/RnfAE family.</text>
</comment>
<dbReference type="AlphaFoldDB" id="A0A4R1KEL5"/>
<evidence type="ECO:0000256" key="1">
    <source>
        <dbReference type="ARBA" id="ARBA00004127"/>
    </source>
</evidence>
<dbReference type="NCBIfam" id="NF009070">
    <property type="entry name" value="PRK12405.1"/>
    <property type="match status" value="1"/>
</dbReference>
<comment type="caution">
    <text evidence="8">Lacks conserved residue(s) required for the propagation of feature annotation.</text>
</comment>
<keyword evidence="4 8" id="KW-1278">Translocase</keyword>
<comment type="subunit">
    <text evidence="8">The complex is composed of six subunits: RnfA, RnfB, RnfC, RnfD, RnfE and RnfG.</text>
</comment>
<evidence type="ECO:0000256" key="2">
    <source>
        <dbReference type="ARBA" id="ARBA00022448"/>
    </source>
</evidence>
<protein>
    <recommendedName>
        <fullName evidence="8">Ion-translocating oxidoreductase complex subunit E</fullName>
        <ecNumber evidence="8">7.-.-.-</ecNumber>
    </recommendedName>
    <alternativeName>
        <fullName evidence="8">Rnf electron transport complex subunit E</fullName>
    </alternativeName>
</protein>
<dbReference type="GO" id="GO:0005886">
    <property type="term" value="C:plasma membrane"/>
    <property type="evidence" value="ECO:0007669"/>
    <property type="project" value="UniProtKB-SubCell"/>
</dbReference>
<evidence type="ECO:0000256" key="8">
    <source>
        <dbReference type="HAMAP-Rule" id="MF_00478"/>
    </source>
</evidence>
<dbReference type="EC" id="7.-.-.-" evidence="8"/>
<comment type="function">
    <text evidence="8">Part of a membrane-bound complex that couples electron transfer with translocation of ions across the membrane.</text>
</comment>
<keyword evidence="6 8" id="KW-1133">Transmembrane helix</keyword>
<evidence type="ECO:0000256" key="4">
    <source>
        <dbReference type="ARBA" id="ARBA00022967"/>
    </source>
</evidence>
<dbReference type="InterPro" id="IPR003667">
    <property type="entry name" value="NqrDE/RnfAE"/>
</dbReference>
<evidence type="ECO:0000256" key="5">
    <source>
        <dbReference type="ARBA" id="ARBA00022982"/>
    </source>
</evidence>
<evidence type="ECO:0000256" key="7">
    <source>
        <dbReference type="ARBA" id="ARBA00023136"/>
    </source>
</evidence>
<reference evidence="9 10" key="1">
    <citation type="submission" date="2019-03" db="EMBL/GenBank/DDBJ databases">
        <title>Genomic Encyclopedia of Type Strains, Phase IV (KMG-IV): sequencing the most valuable type-strain genomes for metagenomic binning, comparative biology and taxonomic classification.</title>
        <authorList>
            <person name="Goeker M."/>
        </authorList>
    </citation>
    <scope>NUCLEOTIDE SEQUENCE [LARGE SCALE GENOMIC DNA]</scope>
    <source>
        <strain evidence="9 10">DSM 24984</strain>
    </source>
</reference>
<dbReference type="PANTHER" id="PTHR30586:SF0">
    <property type="entry name" value="ION-TRANSLOCATING OXIDOREDUCTASE COMPLEX SUBUNIT E"/>
    <property type="match status" value="1"/>
</dbReference>
<feature type="transmembrane region" description="Helical" evidence="8">
    <location>
        <begin position="165"/>
        <end position="187"/>
    </location>
</feature>
<dbReference type="Pfam" id="PF02508">
    <property type="entry name" value="Rnf-Nqr"/>
    <property type="match status" value="1"/>
</dbReference>
<dbReference type="InterPro" id="IPR010968">
    <property type="entry name" value="RnfE"/>
</dbReference>
<keyword evidence="8" id="KW-1003">Cell membrane</keyword>
<accession>A0A4R1KEL5</accession>
<keyword evidence="2 8" id="KW-0813">Transport</keyword>
<feature type="transmembrane region" description="Helical" evidence="8">
    <location>
        <begin position="95"/>
        <end position="113"/>
    </location>
</feature>
<evidence type="ECO:0000313" key="9">
    <source>
        <dbReference type="EMBL" id="TCK62577.1"/>
    </source>
</evidence>
<keyword evidence="3 8" id="KW-0812">Transmembrane</keyword>
<comment type="subcellular location">
    <subcellularLocation>
        <location evidence="8">Cell membrane</location>
        <topology evidence="8">Multi-pass membrane protein</topology>
    </subcellularLocation>
    <subcellularLocation>
        <location evidence="1">Endomembrane system</location>
        <topology evidence="1">Multi-pass membrane protein</topology>
    </subcellularLocation>
</comment>
<keyword evidence="7 8" id="KW-0472">Membrane</keyword>
<dbReference type="GO" id="GO:0022900">
    <property type="term" value="P:electron transport chain"/>
    <property type="evidence" value="ECO:0007669"/>
    <property type="project" value="UniProtKB-UniRule"/>
</dbReference>
<keyword evidence="10" id="KW-1185">Reference proteome</keyword>
<sequence>MKLSILTEGIFKNNPVMKQVLGLCPTLAVTTSAINGIAMGLATMCVLMGSNVAVSLVKNIIPAKVRIPAYVVIIATFVTVIDLAMNAFVHDLHKILGLFIPLIVVNCIVLGRAESFASKNGVFDSLLDGIGSGLGFTLTLFVLGSVREVLGNGSWLGLDLFGASFSPSILMILPPGAFIVLGFLMAFNNYVEERRRINRGGIQ</sequence>
<dbReference type="HAMAP" id="MF_00478">
    <property type="entry name" value="RsxE_RnfE"/>
    <property type="match status" value="1"/>
</dbReference>
<dbReference type="PIRSF" id="PIRSF006102">
    <property type="entry name" value="NQR_DE"/>
    <property type="match status" value="1"/>
</dbReference>
<dbReference type="PANTHER" id="PTHR30586">
    <property type="entry name" value="ELECTRON TRANSPORT COMPLEX PROTEIN RNFE"/>
    <property type="match status" value="1"/>
</dbReference>
<dbReference type="EMBL" id="SMGG01000003">
    <property type="protein sequence ID" value="TCK62577.1"/>
    <property type="molecule type" value="Genomic_DNA"/>
</dbReference>
<evidence type="ECO:0000313" key="10">
    <source>
        <dbReference type="Proteomes" id="UP000294614"/>
    </source>
</evidence>
<dbReference type="RefSeq" id="WP_132872737.1">
    <property type="nucleotide sequence ID" value="NZ_JAJUHT010000004.1"/>
</dbReference>
<dbReference type="NCBIfam" id="TIGR01948">
    <property type="entry name" value="rnfE"/>
    <property type="match status" value="1"/>
</dbReference>
<dbReference type="Proteomes" id="UP000294614">
    <property type="component" value="Unassembled WGS sequence"/>
</dbReference>
<keyword evidence="5 8" id="KW-0249">Electron transport</keyword>
<dbReference type="OrthoDB" id="9790976at2"/>
<evidence type="ECO:0000256" key="3">
    <source>
        <dbReference type="ARBA" id="ARBA00022692"/>
    </source>
</evidence>